<gene>
    <name evidence="1" type="ORF">OPV22_010669</name>
</gene>
<evidence type="ECO:0000313" key="1">
    <source>
        <dbReference type="EMBL" id="KAJ8500117.1"/>
    </source>
</evidence>
<protein>
    <submittedName>
        <fullName evidence="1">Uncharacterized protein</fullName>
    </submittedName>
</protein>
<proteinExistence type="predicted"/>
<evidence type="ECO:0000313" key="2">
    <source>
        <dbReference type="Proteomes" id="UP001222027"/>
    </source>
</evidence>
<organism evidence="1 2">
    <name type="scientific">Ensete ventricosum</name>
    <name type="common">Abyssinian banana</name>
    <name type="synonym">Musa ensete</name>
    <dbReference type="NCBI Taxonomy" id="4639"/>
    <lineage>
        <taxon>Eukaryota</taxon>
        <taxon>Viridiplantae</taxon>
        <taxon>Streptophyta</taxon>
        <taxon>Embryophyta</taxon>
        <taxon>Tracheophyta</taxon>
        <taxon>Spermatophyta</taxon>
        <taxon>Magnoliopsida</taxon>
        <taxon>Liliopsida</taxon>
        <taxon>Zingiberales</taxon>
        <taxon>Musaceae</taxon>
        <taxon>Ensete</taxon>
    </lineage>
</organism>
<reference evidence="1 2" key="1">
    <citation type="submission" date="2022-12" db="EMBL/GenBank/DDBJ databases">
        <title>Chromosome-scale assembly of the Ensete ventricosum genome.</title>
        <authorList>
            <person name="Dussert Y."/>
            <person name="Stocks J."/>
            <person name="Wendawek A."/>
            <person name="Woldeyes F."/>
            <person name="Nichols R.A."/>
            <person name="Borrell J.S."/>
        </authorList>
    </citation>
    <scope>NUCLEOTIDE SEQUENCE [LARGE SCALE GENOMIC DNA]</scope>
    <source>
        <strain evidence="2">cv. Maze</strain>
        <tissue evidence="1">Seeds</tissue>
    </source>
</reference>
<name>A0AAV8RLV3_ENSVE</name>
<dbReference type="AlphaFoldDB" id="A0AAV8RLV3"/>
<accession>A0AAV8RLV3</accession>
<dbReference type="Proteomes" id="UP001222027">
    <property type="component" value="Unassembled WGS sequence"/>
</dbReference>
<sequence length="77" mass="8545">MPPFSPLLPPPFRDPNIDPLRLKVSCEYKCGICELPGGGFLQDWLSKGTEAHRKSRVDVIYMQPWTGTGKTTIGVIS</sequence>
<keyword evidence="2" id="KW-1185">Reference proteome</keyword>
<comment type="caution">
    <text evidence="1">The sequence shown here is derived from an EMBL/GenBank/DDBJ whole genome shotgun (WGS) entry which is preliminary data.</text>
</comment>
<dbReference type="EMBL" id="JAQQAF010000003">
    <property type="protein sequence ID" value="KAJ8500117.1"/>
    <property type="molecule type" value="Genomic_DNA"/>
</dbReference>